<dbReference type="PANTHER" id="PTHR13847">
    <property type="entry name" value="SARCOSINE DEHYDROGENASE-RELATED"/>
    <property type="match status" value="1"/>
</dbReference>
<dbReference type="Gene3D" id="3.30.9.10">
    <property type="entry name" value="D-Amino Acid Oxidase, subunit A, domain 2"/>
    <property type="match status" value="1"/>
</dbReference>
<evidence type="ECO:0000256" key="1">
    <source>
        <dbReference type="ARBA" id="ARBA00023002"/>
    </source>
</evidence>
<dbReference type="GO" id="GO:0005737">
    <property type="term" value="C:cytoplasm"/>
    <property type="evidence" value="ECO:0007669"/>
    <property type="project" value="TreeGrafter"/>
</dbReference>
<accession>A0A8T4ID89</accession>
<sequence>MRTDIAIVGAGMAGASLASAIRGRARVVLLEAEDLPGYHATGRSAAFWSETYGGPGVQPLTTASGEFLRNPPASHGGEGFLTRRGELLIARPGDEPLLDRFQADFAGSGVSIEATSAHRFVTGMKAGWDAALWGPSCTDIDVARLHAAYLSDARRHGVELRTRAGLVAAKREDDGWSLTLADGTTLQTAVVVDAAGAWADSVARLAGAAPLGIQPYRRTMVQLRIDPPAPADLPLVSDIRGEFYFKPEPGGRLWLSPHDEIPSDPCDAAPDEIDVALAIERLQSAVDWRIEAVERKWAGLRSFAPDRLPVYGFAPDTPGFFWFAGQGGFGIQTAPAAAEIGAALLLGQEPAAMVAAIDMDRYSPSRFRR</sequence>
<evidence type="ECO:0000313" key="4">
    <source>
        <dbReference type="Proteomes" id="UP000676996"/>
    </source>
</evidence>
<dbReference type="EMBL" id="JAGRQC010000002">
    <property type="protein sequence ID" value="MBR0552361.1"/>
    <property type="molecule type" value="Genomic_DNA"/>
</dbReference>
<keyword evidence="1" id="KW-0560">Oxidoreductase</keyword>
<evidence type="ECO:0000259" key="2">
    <source>
        <dbReference type="Pfam" id="PF01266"/>
    </source>
</evidence>
<organism evidence="3 4">
    <name type="scientific">Stakelama marina</name>
    <dbReference type="NCBI Taxonomy" id="2826939"/>
    <lineage>
        <taxon>Bacteria</taxon>
        <taxon>Pseudomonadati</taxon>
        <taxon>Pseudomonadota</taxon>
        <taxon>Alphaproteobacteria</taxon>
        <taxon>Sphingomonadales</taxon>
        <taxon>Sphingomonadaceae</taxon>
        <taxon>Stakelama</taxon>
    </lineage>
</organism>
<dbReference type="Pfam" id="PF01266">
    <property type="entry name" value="DAO"/>
    <property type="match status" value="1"/>
</dbReference>
<dbReference type="RefSeq" id="WP_284053642.1">
    <property type="nucleotide sequence ID" value="NZ_JAGRQC010000002.1"/>
</dbReference>
<dbReference type="AlphaFoldDB" id="A0A8T4ID89"/>
<comment type="caution">
    <text evidence="3">The sequence shown here is derived from an EMBL/GenBank/DDBJ whole genome shotgun (WGS) entry which is preliminary data.</text>
</comment>
<evidence type="ECO:0000313" key="3">
    <source>
        <dbReference type="EMBL" id="MBR0552361.1"/>
    </source>
</evidence>
<gene>
    <name evidence="3" type="ORF">J7S20_07575</name>
</gene>
<feature type="domain" description="FAD dependent oxidoreductase" evidence="2">
    <location>
        <begin position="4"/>
        <end position="343"/>
    </location>
</feature>
<dbReference type="SUPFAM" id="SSF51905">
    <property type="entry name" value="FAD/NAD(P)-binding domain"/>
    <property type="match status" value="1"/>
</dbReference>
<dbReference type="PANTHER" id="PTHR13847:SF287">
    <property type="entry name" value="FAD-DEPENDENT OXIDOREDUCTASE DOMAIN-CONTAINING PROTEIN 1"/>
    <property type="match status" value="1"/>
</dbReference>
<proteinExistence type="predicted"/>
<reference evidence="3" key="1">
    <citation type="submission" date="2021-04" db="EMBL/GenBank/DDBJ databases">
        <title>Ouciella asimina sp. nov., isolated from the surface seawater in the hydrothermal field of Okinawa Trough.</title>
        <authorList>
            <person name="Shuang W."/>
        </authorList>
    </citation>
    <scope>NUCLEOTIDE SEQUENCE</scope>
    <source>
        <strain evidence="3">LXI357</strain>
    </source>
</reference>
<dbReference type="InterPro" id="IPR036188">
    <property type="entry name" value="FAD/NAD-bd_sf"/>
</dbReference>
<dbReference type="GO" id="GO:0016491">
    <property type="term" value="F:oxidoreductase activity"/>
    <property type="evidence" value="ECO:0007669"/>
    <property type="project" value="UniProtKB-KW"/>
</dbReference>
<dbReference type="Proteomes" id="UP000676996">
    <property type="component" value="Unassembled WGS sequence"/>
</dbReference>
<dbReference type="Gene3D" id="3.50.50.60">
    <property type="entry name" value="FAD/NAD(P)-binding domain"/>
    <property type="match status" value="1"/>
</dbReference>
<keyword evidence="4" id="KW-1185">Reference proteome</keyword>
<dbReference type="InterPro" id="IPR006076">
    <property type="entry name" value="FAD-dep_OxRdtase"/>
</dbReference>
<name>A0A8T4ID89_9SPHN</name>
<protein>
    <submittedName>
        <fullName evidence="3">FAD-binding oxidoreductase</fullName>
    </submittedName>
</protein>